<feature type="region of interest" description="Disordered" evidence="1">
    <location>
        <begin position="22"/>
        <end position="62"/>
    </location>
</feature>
<dbReference type="Proteomes" id="UP001060150">
    <property type="component" value="Chromosome"/>
</dbReference>
<feature type="compositionally biased region" description="Low complexity" evidence="1">
    <location>
        <begin position="51"/>
        <end position="62"/>
    </location>
</feature>
<keyword evidence="3" id="KW-1185">Reference proteome</keyword>
<sequence>MTLLFVVAVAADPDVSVRLSAARATDARSSPWGRFKGRTPPPDGRRRASRWRASAASVSAAT</sequence>
<gene>
    <name evidence="2" type="ORF">NRO40_02230</name>
</gene>
<reference evidence="2" key="1">
    <citation type="submission" date="2022-08" db="EMBL/GenBank/DDBJ databases">
        <title>Streptomyces changanensis sp. nov., an actinomycete isolated from soil.</title>
        <authorList>
            <person name="Wu H."/>
            <person name="Han L."/>
        </authorList>
    </citation>
    <scope>NUCLEOTIDE SEQUENCE</scope>
    <source>
        <strain evidence="2">HL-66</strain>
    </source>
</reference>
<evidence type="ECO:0000256" key="1">
    <source>
        <dbReference type="SAM" id="MobiDB-lite"/>
    </source>
</evidence>
<protein>
    <submittedName>
        <fullName evidence="2">Uncharacterized protein</fullName>
    </submittedName>
</protein>
<evidence type="ECO:0000313" key="3">
    <source>
        <dbReference type="Proteomes" id="UP001060150"/>
    </source>
</evidence>
<accession>A0ABY5N1H1</accession>
<name>A0ABY5N1H1_9ACTN</name>
<organism evidence="2 3">
    <name type="scientific">Streptomyces changanensis</name>
    <dbReference type="NCBI Taxonomy" id="2964669"/>
    <lineage>
        <taxon>Bacteria</taxon>
        <taxon>Bacillati</taxon>
        <taxon>Actinomycetota</taxon>
        <taxon>Actinomycetes</taxon>
        <taxon>Kitasatosporales</taxon>
        <taxon>Streptomycetaceae</taxon>
        <taxon>Streptomyces</taxon>
    </lineage>
</organism>
<proteinExistence type="predicted"/>
<evidence type="ECO:0000313" key="2">
    <source>
        <dbReference type="EMBL" id="UUS29767.1"/>
    </source>
</evidence>
<dbReference type="RefSeq" id="WP_157901881.1">
    <property type="nucleotide sequence ID" value="NZ_CP102332.1"/>
</dbReference>
<dbReference type="EMBL" id="CP102332">
    <property type="protein sequence ID" value="UUS29767.1"/>
    <property type="molecule type" value="Genomic_DNA"/>
</dbReference>